<reference evidence="1 2" key="1">
    <citation type="journal article" date="2012" name="J. Bacteriol.">
        <title>Draft Genome Sequences for Two Metal-Reducing Pelosinus fermentans Strains Isolated from a Cr(VI)-Contaminated Site and for Type Strain R7.</title>
        <authorList>
            <person name="Brown S.D."/>
            <person name="Podar M."/>
            <person name="Klingeman D.M."/>
            <person name="Johnson C.M."/>
            <person name="Yang Z.K."/>
            <person name="Utturkar S.M."/>
            <person name="Land M.L."/>
            <person name="Mosher J.J."/>
            <person name="Hurt R.A.Jr."/>
            <person name="Phelps T.J."/>
            <person name="Palumbo A.V."/>
            <person name="Arkin A.P."/>
            <person name="Hazen T.C."/>
            <person name="Elias D.A."/>
        </authorList>
    </citation>
    <scope>NUCLEOTIDE SEQUENCE [LARGE SCALE GENOMIC DNA]</scope>
    <source>
        <strain evidence="1 2">B4</strain>
    </source>
</reference>
<proteinExistence type="predicted"/>
<dbReference type="EMBL" id="AKVJ01000002">
    <property type="protein sequence ID" value="EIW20917.1"/>
    <property type="molecule type" value="Genomic_DNA"/>
</dbReference>
<sequence>MQAVIDNKKHLEELGPLLEDMRDYLAKLEQGCQDLPIGLHAEDKSKPLEVLAQIVEGVSYYQKLLKSAAVLLEIDFSEVLCKNISIASLFDQLCEIFTSIFEAAESQDYSLLTDLIEYDLVPAISISQQIVAVVQIRHKERIV</sequence>
<accession>I9B714</accession>
<dbReference type="PATRIC" id="fig|1149862.3.peg.44"/>
<evidence type="ECO:0000313" key="1">
    <source>
        <dbReference type="EMBL" id="EIW20917.1"/>
    </source>
</evidence>
<name>I9B714_9FIRM</name>
<organism evidence="1 2">
    <name type="scientific">Pelosinus fermentans B4</name>
    <dbReference type="NCBI Taxonomy" id="1149862"/>
    <lineage>
        <taxon>Bacteria</taxon>
        <taxon>Bacillati</taxon>
        <taxon>Bacillota</taxon>
        <taxon>Negativicutes</taxon>
        <taxon>Selenomonadales</taxon>
        <taxon>Sporomusaceae</taxon>
        <taxon>Pelosinus</taxon>
    </lineage>
</organism>
<comment type="caution">
    <text evidence="1">The sequence shown here is derived from an EMBL/GenBank/DDBJ whole genome shotgun (WGS) entry which is preliminary data.</text>
</comment>
<evidence type="ECO:0000313" key="2">
    <source>
        <dbReference type="Proteomes" id="UP000004324"/>
    </source>
</evidence>
<dbReference type="Proteomes" id="UP000004324">
    <property type="component" value="Unassembled WGS sequence"/>
</dbReference>
<dbReference type="AlphaFoldDB" id="I9B714"/>
<keyword evidence="2" id="KW-1185">Reference proteome</keyword>
<dbReference type="OrthoDB" id="1682925at2"/>
<dbReference type="RefSeq" id="WP_007930190.1">
    <property type="nucleotide sequence ID" value="NZ_AKVJ01000002.1"/>
</dbReference>
<protein>
    <submittedName>
        <fullName evidence="1">Uncharacterized protein</fullName>
    </submittedName>
</protein>
<gene>
    <name evidence="1" type="ORF">FB4_1769</name>
</gene>